<dbReference type="InterPro" id="IPR001002">
    <property type="entry name" value="Chitin-bd_1"/>
</dbReference>
<keyword evidence="13" id="KW-1185">Reference proteome</keyword>
<dbReference type="GO" id="GO:0046872">
    <property type="term" value="F:metal ion binding"/>
    <property type="evidence" value="ECO:0007669"/>
    <property type="project" value="UniProtKB-KW"/>
</dbReference>
<evidence type="ECO:0000259" key="11">
    <source>
        <dbReference type="PROSITE" id="PS51677"/>
    </source>
</evidence>
<evidence type="ECO:0000256" key="7">
    <source>
        <dbReference type="ARBA" id="ARBA00023285"/>
    </source>
</evidence>
<keyword evidence="8" id="KW-1015">Disulfide bond</keyword>
<dbReference type="PANTHER" id="PTHR46471">
    <property type="entry name" value="CHITIN DEACETYLASE"/>
    <property type="match status" value="1"/>
</dbReference>
<dbReference type="GO" id="GO:0005975">
    <property type="term" value="P:carbohydrate metabolic process"/>
    <property type="evidence" value="ECO:0007669"/>
    <property type="project" value="InterPro"/>
</dbReference>
<keyword evidence="2 8" id="KW-0147">Chitin-binding</keyword>
<evidence type="ECO:0008006" key="14">
    <source>
        <dbReference type="Google" id="ProtNLM"/>
    </source>
</evidence>
<feature type="disulfide bond" evidence="8">
    <location>
        <begin position="95"/>
        <end position="109"/>
    </location>
</feature>
<evidence type="ECO:0000256" key="5">
    <source>
        <dbReference type="ARBA" id="ARBA00022801"/>
    </source>
</evidence>
<evidence type="ECO:0000256" key="8">
    <source>
        <dbReference type="PROSITE-ProRule" id="PRU00261"/>
    </source>
</evidence>
<feature type="domain" description="Chitin-binding type-1" evidence="10">
    <location>
        <begin position="470"/>
        <end position="516"/>
    </location>
</feature>
<keyword evidence="6" id="KW-0119">Carbohydrate metabolism</keyword>
<dbReference type="EMBL" id="JAULSU010000003">
    <property type="protein sequence ID" value="KAK0623418.1"/>
    <property type="molecule type" value="Genomic_DNA"/>
</dbReference>
<feature type="signal peptide" evidence="9">
    <location>
        <begin position="1"/>
        <end position="19"/>
    </location>
</feature>
<dbReference type="InterPro" id="IPR036861">
    <property type="entry name" value="Endochitinase-like_sf"/>
</dbReference>
<dbReference type="InterPro" id="IPR018371">
    <property type="entry name" value="Chitin-binding_1_CS"/>
</dbReference>
<dbReference type="PANTHER" id="PTHR46471:SF2">
    <property type="entry name" value="CHITIN DEACETYLASE-RELATED"/>
    <property type="match status" value="1"/>
</dbReference>
<keyword evidence="3" id="KW-0479">Metal-binding</keyword>
<feature type="chain" id="PRO_5041384154" description="Chitin deacetylase" evidence="9">
    <location>
        <begin position="20"/>
        <end position="586"/>
    </location>
</feature>
<comment type="caution">
    <text evidence="12">The sequence shown here is derived from an EMBL/GenBank/DDBJ whole genome shotgun (WGS) entry which is preliminary data.</text>
</comment>
<dbReference type="SMART" id="SM00270">
    <property type="entry name" value="ChtBD1"/>
    <property type="match status" value="2"/>
</dbReference>
<dbReference type="Gene3D" id="3.20.20.370">
    <property type="entry name" value="Glycoside hydrolase/deacetylase"/>
    <property type="match status" value="1"/>
</dbReference>
<name>A0AA39WXG1_9PEZI</name>
<dbReference type="GO" id="GO:0016810">
    <property type="term" value="F:hydrolase activity, acting on carbon-nitrogen (but not peptide) bonds"/>
    <property type="evidence" value="ECO:0007669"/>
    <property type="project" value="InterPro"/>
</dbReference>
<dbReference type="AlphaFoldDB" id="A0AA39WXG1"/>
<sequence length="586" mass="62582">MRLSSALVAALLGLAAAHGDHDGQHIPRLLGGRKFLADLRSRQGVADIPRAAARVAARAPMGPARRPGSLHKRQIDDNVDGPCGPGIGSCAVGYCCSYGGWCGKAKDYCSAPDCQINYGSGCDGNKKPQGLDTFSISRPKVGRVLYGGAGIYECVRTGDIALTYDDGPYLYTNDLLDKMKSYGAKATFFITGNNLGKGMINDPSTIYPAIIRRMHAEGHQIASHTWSHENASQMTNTQFTNQMIWNEIAINSLLGFFPTYMRPPYSICERNCQNILATLGYHTIYFDLDTAGYLNDGPKQIQTSKNIWDQAMRTSDPEDDSFLQIEHDIHEQVVYNLTDYILTSLFSHGYRAVTVGECLGDPVENWYRSGPAGSIIIPTSRVNPGGTTSTTRTSVSIRTTVSSRTSVSTRSTIPFPTTRTTTQPTIRTTIPITTRSVIQPTTTPTPTPIIQPTRSTIATRPVSTRGPSTDGTCGNGITCSGTRYGACCSAFGYCGTGDDFCFLGNGCQASWGYCEGGESAPPTATGSPPPIGGVSVSRDGRCGALSMQTCSGSTFGSCCGADNTCSTTTLGCLAILGCQKDYGYCV</sequence>
<accession>A0AA39WXG1</accession>
<dbReference type="SUPFAM" id="SSF57016">
    <property type="entry name" value="Plant lectins/antimicrobial peptides"/>
    <property type="match status" value="2"/>
</dbReference>
<dbReference type="Gene3D" id="3.30.60.10">
    <property type="entry name" value="Endochitinase-like"/>
    <property type="match status" value="2"/>
</dbReference>
<feature type="domain" description="Chitin-binding type-1" evidence="10">
    <location>
        <begin position="80"/>
        <end position="124"/>
    </location>
</feature>
<feature type="disulfide bond" evidence="8">
    <location>
        <begin position="90"/>
        <end position="102"/>
    </location>
</feature>
<dbReference type="PROSITE" id="PS00026">
    <property type="entry name" value="CHIT_BIND_I_1"/>
    <property type="match status" value="1"/>
</dbReference>
<evidence type="ECO:0000313" key="12">
    <source>
        <dbReference type="EMBL" id="KAK0623418.1"/>
    </source>
</evidence>
<comment type="cofactor">
    <cofactor evidence="1">
        <name>Co(2+)</name>
        <dbReference type="ChEBI" id="CHEBI:48828"/>
    </cofactor>
</comment>
<dbReference type="PROSITE" id="PS51677">
    <property type="entry name" value="NODB"/>
    <property type="match status" value="1"/>
</dbReference>
<dbReference type="Pfam" id="PF01522">
    <property type="entry name" value="Polysacc_deac_1"/>
    <property type="match status" value="1"/>
</dbReference>
<comment type="caution">
    <text evidence="8">Lacks conserved residue(s) required for the propagation of feature annotation.</text>
</comment>
<evidence type="ECO:0000313" key="13">
    <source>
        <dbReference type="Proteomes" id="UP001175000"/>
    </source>
</evidence>
<dbReference type="PROSITE" id="PS50941">
    <property type="entry name" value="CHIT_BIND_I_2"/>
    <property type="match status" value="2"/>
</dbReference>
<keyword evidence="7" id="KW-0170">Cobalt</keyword>
<evidence type="ECO:0000256" key="6">
    <source>
        <dbReference type="ARBA" id="ARBA00023277"/>
    </source>
</evidence>
<dbReference type="Proteomes" id="UP001175000">
    <property type="component" value="Unassembled WGS sequence"/>
</dbReference>
<keyword evidence="5" id="KW-0378">Hydrolase</keyword>
<evidence type="ECO:0000256" key="2">
    <source>
        <dbReference type="ARBA" id="ARBA00022669"/>
    </source>
</evidence>
<dbReference type="SUPFAM" id="SSF88713">
    <property type="entry name" value="Glycoside hydrolase/deacetylase"/>
    <property type="match status" value="1"/>
</dbReference>
<dbReference type="CDD" id="cd10951">
    <property type="entry name" value="CE4_ClCDA_like"/>
    <property type="match status" value="1"/>
</dbReference>
<gene>
    <name evidence="12" type="ORF">B0T14DRAFT_536309</name>
</gene>
<reference evidence="12" key="1">
    <citation type="submission" date="2023-06" db="EMBL/GenBank/DDBJ databases">
        <title>Genome-scale phylogeny and comparative genomics of the fungal order Sordariales.</title>
        <authorList>
            <consortium name="Lawrence Berkeley National Laboratory"/>
            <person name="Hensen N."/>
            <person name="Bonometti L."/>
            <person name="Westerberg I."/>
            <person name="Brannstrom I.O."/>
            <person name="Guillou S."/>
            <person name="Cros-Aarteil S."/>
            <person name="Calhoun S."/>
            <person name="Haridas S."/>
            <person name="Kuo A."/>
            <person name="Mondo S."/>
            <person name="Pangilinan J."/>
            <person name="Riley R."/>
            <person name="Labutti K."/>
            <person name="Andreopoulos B."/>
            <person name="Lipzen A."/>
            <person name="Chen C."/>
            <person name="Yanf M."/>
            <person name="Daum C."/>
            <person name="Ng V."/>
            <person name="Clum A."/>
            <person name="Steindorff A."/>
            <person name="Ohm R."/>
            <person name="Martin F."/>
            <person name="Silar P."/>
            <person name="Natvig D."/>
            <person name="Lalanne C."/>
            <person name="Gautier V."/>
            <person name="Ament-Velasquez S.L."/>
            <person name="Kruys A."/>
            <person name="Hutchinson M.I."/>
            <person name="Powell A.J."/>
            <person name="Barry K."/>
            <person name="Miller A.N."/>
            <person name="Grigoriev I.V."/>
            <person name="Debuchy R."/>
            <person name="Gladieux P."/>
            <person name="Thoren M.H."/>
            <person name="Johannesson H."/>
        </authorList>
    </citation>
    <scope>NUCLEOTIDE SEQUENCE</scope>
    <source>
        <strain evidence="12">CBS 606.72</strain>
    </source>
</reference>
<evidence type="ECO:0000259" key="10">
    <source>
        <dbReference type="PROSITE" id="PS50941"/>
    </source>
</evidence>
<keyword evidence="4 9" id="KW-0732">Signal</keyword>
<feature type="disulfide bond" evidence="8">
    <location>
        <begin position="473"/>
        <end position="488"/>
    </location>
</feature>
<feature type="domain" description="NodB homology" evidence="11">
    <location>
        <begin position="158"/>
        <end position="353"/>
    </location>
</feature>
<evidence type="ECO:0000256" key="1">
    <source>
        <dbReference type="ARBA" id="ARBA00001941"/>
    </source>
</evidence>
<dbReference type="InterPro" id="IPR002509">
    <property type="entry name" value="NODB_dom"/>
</dbReference>
<proteinExistence type="predicted"/>
<protein>
    <recommendedName>
        <fullName evidence="14">Chitin deacetylase</fullName>
    </recommendedName>
</protein>
<organism evidence="12 13">
    <name type="scientific">Immersiella caudata</name>
    <dbReference type="NCBI Taxonomy" id="314043"/>
    <lineage>
        <taxon>Eukaryota</taxon>
        <taxon>Fungi</taxon>
        <taxon>Dikarya</taxon>
        <taxon>Ascomycota</taxon>
        <taxon>Pezizomycotina</taxon>
        <taxon>Sordariomycetes</taxon>
        <taxon>Sordariomycetidae</taxon>
        <taxon>Sordariales</taxon>
        <taxon>Lasiosphaeriaceae</taxon>
        <taxon>Immersiella</taxon>
    </lineage>
</organism>
<dbReference type="GO" id="GO:0008061">
    <property type="term" value="F:chitin binding"/>
    <property type="evidence" value="ECO:0007669"/>
    <property type="project" value="UniProtKB-UniRule"/>
</dbReference>
<evidence type="ECO:0000256" key="4">
    <source>
        <dbReference type="ARBA" id="ARBA00022729"/>
    </source>
</evidence>
<evidence type="ECO:0000256" key="3">
    <source>
        <dbReference type="ARBA" id="ARBA00022723"/>
    </source>
</evidence>
<feature type="disulfide bond" evidence="8">
    <location>
        <begin position="487"/>
        <end position="501"/>
    </location>
</feature>
<evidence type="ECO:0000256" key="9">
    <source>
        <dbReference type="SAM" id="SignalP"/>
    </source>
</evidence>
<dbReference type="CDD" id="cd11618">
    <property type="entry name" value="ChtBD1_1"/>
    <property type="match status" value="1"/>
</dbReference>
<dbReference type="InterPro" id="IPR011330">
    <property type="entry name" value="Glyco_hydro/deAcase_b/a-brl"/>
</dbReference>